<protein>
    <submittedName>
        <fullName evidence="1">Uncharacterized protein</fullName>
    </submittedName>
</protein>
<dbReference type="RefSeq" id="WP_095484899.1">
    <property type="nucleotide sequence ID" value="NZ_CP088151.1"/>
</dbReference>
<accession>A0AB36RCE2</accession>
<organism evidence="1 2">
    <name type="scientific">Mesorhizobium mediterraneum</name>
    <dbReference type="NCBI Taxonomy" id="43617"/>
    <lineage>
        <taxon>Bacteria</taxon>
        <taxon>Pseudomonadati</taxon>
        <taxon>Pseudomonadota</taxon>
        <taxon>Alphaproteobacteria</taxon>
        <taxon>Hyphomicrobiales</taxon>
        <taxon>Phyllobacteriaceae</taxon>
        <taxon>Mesorhizobium</taxon>
    </lineage>
</organism>
<sequence>MIPIDAFPNQDARAAVRSWCKIAENARFGSIIANFAREMRADKRFQAQIALFSAFSIPSVKPVQRLRVDLC</sequence>
<name>A0AB36RCE2_9HYPH</name>
<dbReference type="AlphaFoldDB" id="A0AB36RCE2"/>
<comment type="caution">
    <text evidence="1">The sequence shown here is derived from an EMBL/GenBank/DDBJ whole genome shotgun (WGS) entry which is preliminary data.</text>
</comment>
<proteinExistence type="predicted"/>
<evidence type="ECO:0000313" key="1">
    <source>
        <dbReference type="EMBL" id="PAQ02285.1"/>
    </source>
</evidence>
<gene>
    <name evidence="1" type="ORF">CIT25_12970</name>
</gene>
<reference evidence="2" key="1">
    <citation type="submission" date="2017-08" db="EMBL/GenBank/DDBJ databases">
        <title>Mesorhizobium wenxinae sp. nov., a novel rhizobial species isolated from root nodules of chickpea (Cicer arietinum L.).</title>
        <authorList>
            <person name="Zhang J."/>
        </authorList>
    </citation>
    <scope>NUCLEOTIDE SEQUENCE [LARGE SCALE GENOMIC DNA]</scope>
    <source>
        <strain evidence="2">USDA 3392</strain>
    </source>
</reference>
<dbReference type="Proteomes" id="UP000216215">
    <property type="component" value="Unassembled WGS sequence"/>
</dbReference>
<keyword evidence="2" id="KW-1185">Reference proteome</keyword>
<dbReference type="EMBL" id="NPKI01000015">
    <property type="protein sequence ID" value="PAQ02285.1"/>
    <property type="molecule type" value="Genomic_DNA"/>
</dbReference>
<evidence type="ECO:0000313" key="2">
    <source>
        <dbReference type="Proteomes" id="UP000216215"/>
    </source>
</evidence>